<dbReference type="Gene3D" id="2.70.98.30">
    <property type="entry name" value="Golgi alpha-mannosidase II, domain 4"/>
    <property type="match status" value="1"/>
</dbReference>
<evidence type="ECO:0000259" key="7">
    <source>
        <dbReference type="PROSITE" id="PS51820"/>
    </source>
</evidence>
<feature type="chain" id="PRO_5038482364" description="PA14 domain-containing protein" evidence="6">
    <location>
        <begin position="21"/>
        <end position="1900"/>
    </location>
</feature>
<keyword evidence="3" id="KW-0378">Hydrolase</keyword>
<dbReference type="PANTHER" id="PTHR46017:SF1">
    <property type="entry name" value="ALPHA-MANNOSIDASE 2C1"/>
    <property type="match status" value="1"/>
</dbReference>
<dbReference type="Gene3D" id="1.20.1270.50">
    <property type="entry name" value="Glycoside hydrolase family 38, central domain"/>
    <property type="match status" value="1"/>
</dbReference>
<dbReference type="InterPro" id="IPR013780">
    <property type="entry name" value="Glyco_hydro_b"/>
</dbReference>
<dbReference type="SMART" id="SM00872">
    <property type="entry name" value="Alpha-mann_mid"/>
    <property type="match status" value="1"/>
</dbReference>
<keyword evidence="4" id="KW-0326">Glycosidase</keyword>
<dbReference type="InterPro" id="IPR000602">
    <property type="entry name" value="Glyco_hydro_38_N"/>
</dbReference>
<dbReference type="SUPFAM" id="SSF74650">
    <property type="entry name" value="Galactose mutarotase-like"/>
    <property type="match status" value="1"/>
</dbReference>
<dbReference type="Pfam" id="PF07691">
    <property type="entry name" value="PA14"/>
    <property type="match status" value="1"/>
</dbReference>
<dbReference type="GO" id="GO:0004559">
    <property type="term" value="F:alpha-mannosidase activity"/>
    <property type="evidence" value="ECO:0007669"/>
    <property type="project" value="InterPro"/>
</dbReference>
<dbReference type="GO" id="GO:0046872">
    <property type="term" value="F:metal ion binding"/>
    <property type="evidence" value="ECO:0007669"/>
    <property type="project" value="UniProtKB-KW"/>
</dbReference>
<dbReference type="EMBL" id="AP023321">
    <property type="protein sequence ID" value="BCI61374.1"/>
    <property type="molecule type" value="Genomic_DNA"/>
</dbReference>
<reference evidence="9" key="1">
    <citation type="submission" date="2020-07" db="EMBL/GenBank/DDBJ databases">
        <title>Complete genome sequencing of Clostridia bacterium strain 12CBH8.</title>
        <authorList>
            <person name="Sakamoto M."/>
            <person name="Murakami T."/>
            <person name="Mori H."/>
        </authorList>
    </citation>
    <scope>NUCLEOTIDE SEQUENCE [LARGE SCALE GENOMIC DNA]</scope>
    <source>
        <strain evidence="9">12CBH8</strain>
    </source>
</reference>
<dbReference type="RefSeq" id="WP_215533166.1">
    <property type="nucleotide sequence ID" value="NZ_AP023321.1"/>
</dbReference>
<organism evidence="8 9">
    <name type="scientific">Solibaculum mannosilyticum</name>
    <dbReference type="NCBI Taxonomy" id="2780922"/>
    <lineage>
        <taxon>Bacteria</taxon>
        <taxon>Bacillati</taxon>
        <taxon>Bacillota</taxon>
        <taxon>Clostridia</taxon>
        <taxon>Eubacteriales</taxon>
        <taxon>Oscillospiraceae</taxon>
        <taxon>Solibaculum</taxon>
    </lineage>
</organism>
<dbReference type="GO" id="GO:0009313">
    <property type="term" value="P:oligosaccharide catabolic process"/>
    <property type="evidence" value="ECO:0007669"/>
    <property type="project" value="TreeGrafter"/>
</dbReference>
<dbReference type="InterPro" id="IPR011013">
    <property type="entry name" value="Gal_mutarotase_sf_dom"/>
</dbReference>
<dbReference type="PANTHER" id="PTHR46017">
    <property type="entry name" value="ALPHA-MANNOSIDASE 2C1"/>
    <property type="match status" value="1"/>
</dbReference>
<protein>
    <recommendedName>
        <fullName evidence="7">PA14 domain-containing protein</fullName>
    </recommendedName>
</protein>
<dbReference type="PROSITE" id="PS51820">
    <property type="entry name" value="PA14"/>
    <property type="match status" value="1"/>
</dbReference>
<feature type="region of interest" description="Disordered" evidence="5">
    <location>
        <begin position="1250"/>
        <end position="1315"/>
    </location>
</feature>
<evidence type="ECO:0000256" key="4">
    <source>
        <dbReference type="ARBA" id="ARBA00023295"/>
    </source>
</evidence>
<feature type="compositionally biased region" description="Basic and acidic residues" evidence="5">
    <location>
        <begin position="1251"/>
        <end position="1268"/>
    </location>
</feature>
<evidence type="ECO:0000256" key="1">
    <source>
        <dbReference type="ARBA" id="ARBA00009792"/>
    </source>
</evidence>
<feature type="domain" description="PA14" evidence="7">
    <location>
        <begin position="33"/>
        <end position="178"/>
    </location>
</feature>
<dbReference type="SUPFAM" id="SSF88688">
    <property type="entry name" value="Families 57/38 glycoside transferase middle domain"/>
    <property type="match status" value="1"/>
</dbReference>
<dbReference type="GO" id="GO:0006013">
    <property type="term" value="P:mannose metabolic process"/>
    <property type="evidence" value="ECO:0007669"/>
    <property type="project" value="InterPro"/>
</dbReference>
<keyword evidence="9" id="KW-1185">Reference proteome</keyword>
<keyword evidence="6" id="KW-0732">Signal</keyword>
<dbReference type="InterPro" id="IPR011330">
    <property type="entry name" value="Glyco_hydro/deAcase_b/a-brl"/>
</dbReference>
<dbReference type="Proteomes" id="UP000593890">
    <property type="component" value="Chromosome"/>
</dbReference>
<dbReference type="InterPro" id="IPR028995">
    <property type="entry name" value="Glyco_hydro_57/38_cen_sf"/>
</dbReference>
<feature type="signal peptide" evidence="6">
    <location>
        <begin position="1"/>
        <end position="20"/>
    </location>
</feature>
<sequence length="1900" mass="208527">MKKSRKILAFALSLAMTCSAALPTLAAAGEAPAGNPGLRVDYYTVLPQEPWALEPGNLKASGYVDQIDNREFKYTLKTQTGQMNWAGARYTGNITIPKDGTYKFTGKTDDGARVYIDGQLVLDQWVSNTGQDKVGPEVQLKAGTYSFQMDYLQGSGGSYNRLFWSIDGGENELVPASAFTLPEGEEPMPEASRGKIYTIATAHLDTIWNWSYETTIREYIPKTMRENFQLFEDNPNYNFNFEGARRYDLMKEYYPEEYEKVKEYIADGRWYTAGSAWENGDQNGPSPEALIRNTLYGNQYFADEFGNDKRSYDIYLPDCFGFGYAMPSWMAHCNLVSFSTQKLTWGNAFVNGEIPFDIGKWVGPDGNYVMASTDTGNYTAKLQDIAPNGLRENNWIMGKLDANKAWGFYGTTVYHGTGDTGGSPGQGSVTAMNKDMALNGTEAGGDVDVISASSTQWVFDMTQAQKDAAPVYEGEMLLKEHGVGSWTARAIGHRWNSRNELLGVAAEKSATAASWLGTEEYPIDAFNTAWKRVIGHQFHDDITATSIASEYERSWNDYMLSLNQFGNEYENAVGGVASVMDTSVAEGTALVVNNPVAIDRNDVVEATVTMDSDCEAVRVYDDQGNEVASQILSKDGNVFEIAFKAEVSSMGYRVFDVRPSDTACEIDTGLSVTSDTLSNEKYNVVIDANGDIHSIYDKELGKELLADPIRLGQLNDTETEWPAWELKFDDYAFKDAREYVTADKASKFEVVENGPARVAIKITREYGNSSYEQIVSLEAGGEAVEVQNVIDWQEKSTMLKANFSFTATNDTATYDLGLGAIERGNNTQWQAESPAQKWADITDDSGEYGVSVLSDSKNGWDKPYSNTLRLTLIHTPSGDYLGESQQSYMDWGENRFGYAIYGHANTYGEAETQQQAQLFTEPMVAFQTVKHDGSLGSNYSFASISNDDIIVRAVKNGEVGEGLENQGDEIIVRFNEGANKAASDVEFSIGNGIASVREVYGTEMSMPEEESAKKGAYELKDGKLVFDMDAYGIRTFAIKLNKANVQVAKEDSSSVALPYNKDGFSNNSDKADANLGETNIGLPSELIPSVIDAGGVSFLMGNKADRANNVVVSNGQNVNLPSGDYNKVYLLAFSMNGDKEATFNIGDRIETLSTQTISIADYQEHVGQWDMHNKLTQHGGYVKEDDVAYVATHHHENGADQIASEVYMFKYELDIPEGATMIQLPEDNDIVILSATAVNETAGGEIVTEMYDSRAREDEPVDPTEKFTDYSGFEANDPPSNVNTSGQNGGSKNSSFQSGPTDAQAHTGSQSHKLTVNVNGDGSAYNYTSIYSPNIEVTEDMYIEYWLYAEDEDALHMNIDMKLASGQPLRDVNNDGSGPRVTDQRGVMVHPAQHANDPTVEGTEKATTGKWQYYRIDIGKWIAGNTINDIMFAFDFPNAHKGTHTAYIDDLRIGRTSEDEVAPNKDQLKSLIELAQSIEDKYTADSVANLNTALDAAIVVRDNDAATQEEINKAVEDLNTAYNALELDPAKADKTGLLTALEEAEAIDAFYYTDDSYNTLASAIATGREIYEGLYSQEQIDQATADIYTAIEGLVDRFSMISDKDSYAVNEEISLTVTTPEDVKTIGIKNDRGSFLGISSISYKVIDGVKVWSLKTSMGSAGNRSIDLFVKEDGQWKDTGSSLDLLVDSAPIEDIQPSFAMATVNKSEVDVDETFTITAVTSTAIDRLQLTNERGNAISVTSKDYYDDGYVRIWKLRTSLGSSGDRTLTVKAGSGSEWLEKEVNVNITVRGGSTKPDLPPVVGDAHVLSLNFSADSAAVNEVFHGTAVTTTGVNKISIRNERDKGVTLSNLTYSDNGNVRTWNFDLSVGSTGFRMFDLVGFSDGEQLDTRVNCSMTITAK</sequence>
<comment type="similarity">
    <text evidence="1">Belongs to the glycosyl hydrolase 38 family.</text>
</comment>
<evidence type="ECO:0000313" key="9">
    <source>
        <dbReference type="Proteomes" id="UP000593890"/>
    </source>
</evidence>
<name>A0A7I8D9U6_9FIRM</name>
<dbReference type="SMART" id="SM00758">
    <property type="entry name" value="PA14"/>
    <property type="match status" value="1"/>
</dbReference>
<dbReference type="Gene3D" id="2.60.120.380">
    <property type="match status" value="1"/>
</dbReference>
<feature type="compositionally biased region" description="Polar residues" evidence="5">
    <location>
        <begin position="1278"/>
        <end position="1315"/>
    </location>
</feature>
<dbReference type="Pfam" id="PF07748">
    <property type="entry name" value="Glyco_hydro_38C"/>
    <property type="match status" value="1"/>
</dbReference>
<dbReference type="Gene3D" id="3.20.110.10">
    <property type="entry name" value="Glycoside hydrolase 38, N terminal domain"/>
    <property type="match status" value="1"/>
</dbReference>
<dbReference type="InterPro" id="IPR011682">
    <property type="entry name" value="Glyco_hydro_38_C"/>
</dbReference>
<dbReference type="SUPFAM" id="SSF56988">
    <property type="entry name" value="Anthrax protective antigen"/>
    <property type="match status" value="1"/>
</dbReference>
<dbReference type="Gene3D" id="1.20.1270.90">
    <property type="entry name" value="AF1782-like"/>
    <property type="match status" value="2"/>
</dbReference>
<evidence type="ECO:0000313" key="8">
    <source>
        <dbReference type="EMBL" id="BCI61374.1"/>
    </source>
</evidence>
<evidence type="ECO:0000256" key="6">
    <source>
        <dbReference type="SAM" id="SignalP"/>
    </source>
</evidence>
<gene>
    <name evidence="8" type="ORF">C12CBH8_20130</name>
</gene>
<dbReference type="Pfam" id="PF01074">
    <property type="entry name" value="Glyco_hydro_38N"/>
    <property type="match status" value="1"/>
</dbReference>
<dbReference type="GO" id="GO:0030246">
    <property type="term" value="F:carbohydrate binding"/>
    <property type="evidence" value="ECO:0007669"/>
    <property type="project" value="InterPro"/>
</dbReference>
<dbReference type="InterPro" id="IPR027291">
    <property type="entry name" value="Glyco_hydro_38_N_sf"/>
</dbReference>
<dbReference type="KEGG" id="sman:C12CBH8_20130"/>
<evidence type="ECO:0000256" key="5">
    <source>
        <dbReference type="SAM" id="MobiDB-lite"/>
    </source>
</evidence>
<evidence type="ECO:0000256" key="2">
    <source>
        <dbReference type="ARBA" id="ARBA00022723"/>
    </source>
</evidence>
<dbReference type="InterPro" id="IPR011658">
    <property type="entry name" value="PA14_dom"/>
</dbReference>
<dbReference type="Pfam" id="PF07554">
    <property type="entry name" value="FIVAR"/>
    <property type="match status" value="2"/>
</dbReference>
<dbReference type="InterPro" id="IPR037094">
    <property type="entry name" value="Glyco_hydro_38_cen_sf"/>
</dbReference>
<keyword evidence="2" id="KW-0479">Metal-binding</keyword>
<dbReference type="SUPFAM" id="SSF88713">
    <property type="entry name" value="Glycoside hydrolase/deacetylase"/>
    <property type="match status" value="1"/>
</dbReference>
<dbReference type="Gene3D" id="2.60.40.1180">
    <property type="entry name" value="Golgi alpha-mannosidase II"/>
    <property type="match status" value="1"/>
</dbReference>
<dbReference type="InterPro" id="IPR015341">
    <property type="entry name" value="Glyco_hydro_38_cen"/>
</dbReference>
<dbReference type="InterPro" id="IPR037524">
    <property type="entry name" value="PA14/GLEYA"/>
</dbReference>
<evidence type="ECO:0000256" key="3">
    <source>
        <dbReference type="ARBA" id="ARBA00022801"/>
    </source>
</evidence>
<proteinExistence type="inferred from homology"/>
<accession>A0A7I8D9U6</accession>